<dbReference type="PROSITE" id="PS50850">
    <property type="entry name" value="MFS"/>
    <property type="match status" value="1"/>
</dbReference>
<dbReference type="GO" id="GO:0022857">
    <property type="term" value="F:transmembrane transporter activity"/>
    <property type="evidence" value="ECO:0007669"/>
    <property type="project" value="InterPro"/>
</dbReference>
<evidence type="ECO:0000259" key="7">
    <source>
        <dbReference type="PROSITE" id="PS50850"/>
    </source>
</evidence>
<evidence type="ECO:0000256" key="2">
    <source>
        <dbReference type="ARBA" id="ARBA00022692"/>
    </source>
</evidence>
<feature type="transmembrane region" description="Helical" evidence="6">
    <location>
        <begin position="117"/>
        <end position="135"/>
    </location>
</feature>
<dbReference type="InterPro" id="IPR036259">
    <property type="entry name" value="MFS_trans_sf"/>
</dbReference>
<name>A0AAD9VKS7_9HYME</name>
<evidence type="ECO:0000256" key="1">
    <source>
        <dbReference type="ARBA" id="ARBA00004141"/>
    </source>
</evidence>
<dbReference type="InterPro" id="IPR005828">
    <property type="entry name" value="MFS_sugar_transport-like"/>
</dbReference>
<evidence type="ECO:0000256" key="3">
    <source>
        <dbReference type="ARBA" id="ARBA00022989"/>
    </source>
</evidence>
<evidence type="ECO:0000256" key="4">
    <source>
        <dbReference type="ARBA" id="ARBA00023136"/>
    </source>
</evidence>
<feature type="compositionally biased region" description="Basic and acidic residues" evidence="5">
    <location>
        <begin position="1"/>
        <end position="13"/>
    </location>
</feature>
<evidence type="ECO:0000256" key="5">
    <source>
        <dbReference type="SAM" id="MobiDB-lite"/>
    </source>
</evidence>
<feature type="transmembrane region" description="Helical" evidence="6">
    <location>
        <begin position="297"/>
        <end position="315"/>
    </location>
</feature>
<evidence type="ECO:0000313" key="9">
    <source>
        <dbReference type="Proteomes" id="UP001258017"/>
    </source>
</evidence>
<dbReference type="EMBL" id="JAIFRP010004357">
    <property type="protein sequence ID" value="KAK2577352.1"/>
    <property type="molecule type" value="Genomic_DNA"/>
</dbReference>
<protein>
    <recommendedName>
        <fullName evidence="7">Major facilitator superfamily (MFS) profile domain-containing protein</fullName>
    </recommendedName>
</protein>
<dbReference type="Gene3D" id="1.20.1250.20">
    <property type="entry name" value="MFS general substrate transporter like domains"/>
    <property type="match status" value="1"/>
</dbReference>
<organism evidence="8 9">
    <name type="scientific">Odynerus spinipes</name>
    <dbReference type="NCBI Taxonomy" id="1348599"/>
    <lineage>
        <taxon>Eukaryota</taxon>
        <taxon>Metazoa</taxon>
        <taxon>Ecdysozoa</taxon>
        <taxon>Arthropoda</taxon>
        <taxon>Hexapoda</taxon>
        <taxon>Insecta</taxon>
        <taxon>Pterygota</taxon>
        <taxon>Neoptera</taxon>
        <taxon>Endopterygota</taxon>
        <taxon>Hymenoptera</taxon>
        <taxon>Apocrita</taxon>
        <taxon>Aculeata</taxon>
        <taxon>Vespoidea</taxon>
        <taxon>Vespidae</taxon>
        <taxon>Eumeninae</taxon>
        <taxon>Odynerus</taxon>
    </lineage>
</organism>
<keyword evidence="3 6" id="KW-1133">Transmembrane helix</keyword>
<feature type="transmembrane region" description="Helical" evidence="6">
    <location>
        <begin position="176"/>
        <end position="198"/>
    </location>
</feature>
<feature type="transmembrane region" description="Helical" evidence="6">
    <location>
        <begin position="327"/>
        <end position="348"/>
    </location>
</feature>
<feature type="transmembrane region" description="Helical" evidence="6">
    <location>
        <begin position="141"/>
        <end position="164"/>
    </location>
</feature>
<sequence length="514" mass="58312">MRDKKEEQEEEASKPSVSATPTEESNCEYYDWNYRELRELGYREALKKVQSEEKPKTLPCKSFSYLLHSQNSTFVPEWNMVCDRLVMKATVQTAVSFGKFGGAFTFGIIADKYGRKTTFIIASMIYMISGPIIAWTRIYTIMLACRVGLGVAAIGVYQAAYSLLVEMCPPHLRSTLGVMFNQSYALGMVIISVIAYFVRPWRKLQLIICAPTYLLIYHMLVMPESPRWAYYSGRPLYAWSIVKSVMPPEKKKLLAEGRVSNIAPIKEKESFAAKFARFSEKTKAQLKYMKYGEVRTRLFLCWAIWCFTSMSYYALSITSGHLKIDSYLYTGLSGLVEGISYIIVVPLLKFLGRRGTGTFLLAGAGVAFVTLLFLPDDMRNTKMLFALLGRLCISSVFVAVIIHASELFPTVMRNTAIGTSSAWSHVGSTIAPYLVDYFVIYGWWVPNVMCGGTAFFSALLCQFLPETKDLVLYNTMEEFIEKCDSNPEERISLYHCFLLRMFKKRNPPATPQTS</sequence>
<feature type="transmembrane region" description="Helical" evidence="6">
    <location>
        <begin position="355"/>
        <end position="373"/>
    </location>
</feature>
<feature type="region of interest" description="Disordered" evidence="5">
    <location>
        <begin position="1"/>
        <end position="25"/>
    </location>
</feature>
<feature type="transmembrane region" description="Helical" evidence="6">
    <location>
        <begin position="204"/>
        <end position="222"/>
    </location>
</feature>
<dbReference type="CDD" id="cd17317">
    <property type="entry name" value="MFS_SLC22"/>
    <property type="match status" value="1"/>
</dbReference>
<dbReference type="PANTHER" id="PTHR24064">
    <property type="entry name" value="SOLUTE CARRIER FAMILY 22 MEMBER"/>
    <property type="match status" value="1"/>
</dbReference>
<feature type="transmembrane region" description="Helical" evidence="6">
    <location>
        <begin position="416"/>
        <end position="435"/>
    </location>
</feature>
<dbReference type="Proteomes" id="UP001258017">
    <property type="component" value="Unassembled WGS sequence"/>
</dbReference>
<feature type="transmembrane region" description="Helical" evidence="6">
    <location>
        <begin position="385"/>
        <end position="404"/>
    </location>
</feature>
<dbReference type="GO" id="GO:0016020">
    <property type="term" value="C:membrane"/>
    <property type="evidence" value="ECO:0007669"/>
    <property type="project" value="UniProtKB-SubCell"/>
</dbReference>
<keyword evidence="4 6" id="KW-0472">Membrane</keyword>
<keyword evidence="9" id="KW-1185">Reference proteome</keyword>
<feature type="compositionally biased region" description="Polar residues" evidence="5">
    <location>
        <begin position="15"/>
        <end position="24"/>
    </location>
</feature>
<feature type="domain" description="Major facilitator superfamily (MFS) profile" evidence="7">
    <location>
        <begin position="1"/>
        <end position="469"/>
    </location>
</feature>
<comment type="caution">
    <text evidence="8">The sequence shown here is derived from an EMBL/GenBank/DDBJ whole genome shotgun (WGS) entry which is preliminary data.</text>
</comment>
<gene>
    <name evidence="8" type="ORF">KPH14_003472</name>
</gene>
<comment type="subcellular location">
    <subcellularLocation>
        <location evidence="1">Membrane</location>
        <topology evidence="1">Multi-pass membrane protein</topology>
    </subcellularLocation>
</comment>
<reference evidence="8" key="1">
    <citation type="submission" date="2021-08" db="EMBL/GenBank/DDBJ databases">
        <authorList>
            <person name="Misof B."/>
            <person name="Oliver O."/>
            <person name="Podsiadlowski L."/>
            <person name="Donath A."/>
            <person name="Peters R."/>
            <person name="Mayer C."/>
            <person name="Rust J."/>
            <person name="Gunkel S."/>
            <person name="Lesny P."/>
            <person name="Martin S."/>
            <person name="Oeyen J.P."/>
            <person name="Petersen M."/>
            <person name="Panagiotis P."/>
            <person name="Wilbrandt J."/>
            <person name="Tanja T."/>
        </authorList>
    </citation>
    <scope>NUCLEOTIDE SEQUENCE</scope>
    <source>
        <strain evidence="8">GBR_01_08_01A</strain>
        <tissue evidence="8">Thorax + abdomen</tissue>
    </source>
</reference>
<proteinExistence type="predicted"/>
<reference evidence="8" key="2">
    <citation type="journal article" date="2023" name="Commun. Biol.">
        <title>Intrasexual cuticular hydrocarbon dimorphism in a wasp sheds light on hydrocarbon biosynthesis genes in Hymenoptera.</title>
        <authorList>
            <person name="Moris V.C."/>
            <person name="Podsiadlowski L."/>
            <person name="Martin S."/>
            <person name="Oeyen J.P."/>
            <person name="Donath A."/>
            <person name="Petersen M."/>
            <person name="Wilbrandt J."/>
            <person name="Misof B."/>
            <person name="Liedtke D."/>
            <person name="Thamm M."/>
            <person name="Scheiner R."/>
            <person name="Schmitt T."/>
            <person name="Niehuis O."/>
        </authorList>
    </citation>
    <scope>NUCLEOTIDE SEQUENCE</scope>
    <source>
        <strain evidence="8">GBR_01_08_01A</strain>
    </source>
</reference>
<evidence type="ECO:0000313" key="8">
    <source>
        <dbReference type="EMBL" id="KAK2577352.1"/>
    </source>
</evidence>
<evidence type="ECO:0000256" key="6">
    <source>
        <dbReference type="SAM" id="Phobius"/>
    </source>
</evidence>
<keyword evidence="2 6" id="KW-0812">Transmembrane</keyword>
<dbReference type="SUPFAM" id="SSF103473">
    <property type="entry name" value="MFS general substrate transporter"/>
    <property type="match status" value="1"/>
</dbReference>
<dbReference type="AlphaFoldDB" id="A0AAD9VKS7"/>
<accession>A0AAD9VKS7</accession>
<dbReference type="Pfam" id="PF00083">
    <property type="entry name" value="Sugar_tr"/>
    <property type="match status" value="1"/>
</dbReference>
<dbReference type="InterPro" id="IPR020846">
    <property type="entry name" value="MFS_dom"/>
</dbReference>